<comment type="caution">
    <text evidence="1">The sequence shown here is derived from an EMBL/GenBank/DDBJ whole genome shotgun (WGS) entry which is preliminary data.</text>
</comment>
<evidence type="ECO:0000313" key="1">
    <source>
        <dbReference type="EMBL" id="GMT28092.1"/>
    </source>
</evidence>
<sequence length="120" mass="13247">IEILFLLAYIATLLAVWFKRVFKTDDDAITHHHVVHQKNLKEQQEAAMQGMLKSCPKTVGSLTQRLTWSEAQSRLAQRAPPSQCTVTPLKLCLEGWICDSSSISVSGGQLHCTDGSAILV</sequence>
<evidence type="ECO:0000313" key="2">
    <source>
        <dbReference type="Proteomes" id="UP001432322"/>
    </source>
</evidence>
<feature type="non-terminal residue" evidence="1">
    <location>
        <position position="120"/>
    </location>
</feature>
<gene>
    <name evidence="1" type="ORF">PFISCL1PPCAC_19389</name>
</gene>
<accession>A0AAV5WDT2</accession>
<dbReference type="Proteomes" id="UP001432322">
    <property type="component" value="Unassembled WGS sequence"/>
</dbReference>
<keyword evidence="2" id="KW-1185">Reference proteome</keyword>
<dbReference type="EMBL" id="BTSY01000005">
    <property type="protein sequence ID" value="GMT28092.1"/>
    <property type="molecule type" value="Genomic_DNA"/>
</dbReference>
<protein>
    <submittedName>
        <fullName evidence="1">Uncharacterized protein</fullName>
    </submittedName>
</protein>
<feature type="non-terminal residue" evidence="1">
    <location>
        <position position="1"/>
    </location>
</feature>
<reference evidence="1" key="1">
    <citation type="submission" date="2023-10" db="EMBL/GenBank/DDBJ databases">
        <title>Genome assembly of Pristionchus species.</title>
        <authorList>
            <person name="Yoshida K."/>
            <person name="Sommer R.J."/>
        </authorList>
    </citation>
    <scope>NUCLEOTIDE SEQUENCE</scope>
    <source>
        <strain evidence="1">RS5133</strain>
    </source>
</reference>
<organism evidence="1 2">
    <name type="scientific">Pristionchus fissidentatus</name>
    <dbReference type="NCBI Taxonomy" id="1538716"/>
    <lineage>
        <taxon>Eukaryota</taxon>
        <taxon>Metazoa</taxon>
        <taxon>Ecdysozoa</taxon>
        <taxon>Nematoda</taxon>
        <taxon>Chromadorea</taxon>
        <taxon>Rhabditida</taxon>
        <taxon>Rhabditina</taxon>
        <taxon>Diplogasteromorpha</taxon>
        <taxon>Diplogasteroidea</taxon>
        <taxon>Neodiplogasteridae</taxon>
        <taxon>Pristionchus</taxon>
    </lineage>
</organism>
<dbReference type="AlphaFoldDB" id="A0AAV5WDT2"/>
<name>A0AAV5WDT2_9BILA</name>
<proteinExistence type="predicted"/>